<feature type="region of interest" description="Disordered" evidence="8">
    <location>
        <begin position="1"/>
        <end position="26"/>
    </location>
</feature>
<keyword evidence="3 7" id="KW-0853">WD repeat</keyword>
<dbReference type="Gene3D" id="2.30.29.30">
    <property type="entry name" value="Pleckstrin-homology domain (PH domain)/Phosphotyrosine-binding domain (PTB)"/>
    <property type="match status" value="1"/>
</dbReference>
<dbReference type="GO" id="GO:0030099">
    <property type="term" value="P:myeloid cell differentiation"/>
    <property type="evidence" value="ECO:0007669"/>
    <property type="project" value="UniProtKB-ARBA"/>
</dbReference>
<dbReference type="InterPro" id="IPR036372">
    <property type="entry name" value="BEACH_dom_sf"/>
</dbReference>
<dbReference type="GO" id="GO:0005829">
    <property type="term" value="C:cytosol"/>
    <property type="evidence" value="ECO:0007669"/>
    <property type="project" value="TreeGrafter"/>
</dbReference>
<dbReference type="GO" id="GO:0005783">
    <property type="term" value="C:endoplasmic reticulum"/>
    <property type="evidence" value="ECO:0007669"/>
    <property type="project" value="UniProtKB-SubCell"/>
</dbReference>
<organism evidence="11">
    <name type="scientific">Nothobranchius furzeri</name>
    <name type="common">Turquoise killifish</name>
    <dbReference type="NCBI Taxonomy" id="105023"/>
    <lineage>
        <taxon>Eukaryota</taxon>
        <taxon>Metazoa</taxon>
        <taxon>Chordata</taxon>
        <taxon>Craniata</taxon>
        <taxon>Vertebrata</taxon>
        <taxon>Euteleostomi</taxon>
        <taxon>Actinopterygii</taxon>
        <taxon>Neopterygii</taxon>
        <taxon>Teleostei</taxon>
        <taxon>Neoteleostei</taxon>
        <taxon>Acanthomorphata</taxon>
        <taxon>Ovalentaria</taxon>
        <taxon>Atherinomorphae</taxon>
        <taxon>Cyprinodontiformes</taxon>
        <taxon>Nothobranchiidae</taxon>
        <taxon>Nothobranchius</taxon>
    </lineage>
</organism>
<name>A0A1A8AE21_NOTFU</name>
<dbReference type="PROSITE" id="PS50082">
    <property type="entry name" value="WD_REPEATS_2"/>
    <property type="match status" value="1"/>
</dbReference>
<dbReference type="InterPro" id="IPR015943">
    <property type="entry name" value="WD40/YVTN_repeat-like_dom_sf"/>
</dbReference>
<dbReference type="CDD" id="cd01201">
    <property type="entry name" value="PH_BEACH"/>
    <property type="match status" value="1"/>
</dbReference>
<evidence type="ECO:0000256" key="2">
    <source>
        <dbReference type="ARBA" id="ARBA00008498"/>
    </source>
</evidence>
<dbReference type="SMART" id="SM00320">
    <property type="entry name" value="WD40"/>
    <property type="match status" value="4"/>
</dbReference>
<evidence type="ECO:0000256" key="8">
    <source>
        <dbReference type="SAM" id="MobiDB-lite"/>
    </source>
</evidence>
<dbReference type="CDD" id="cd06071">
    <property type="entry name" value="Beach"/>
    <property type="match status" value="1"/>
</dbReference>
<dbReference type="GO" id="GO:0016020">
    <property type="term" value="C:membrane"/>
    <property type="evidence" value="ECO:0007669"/>
    <property type="project" value="TreeGrafter"/>
</dbReference>
<dbReference type="Gene3D" id="1.10.1540.10">
    <property type="entry name" value="BEACH domain"/>
    <property type="match status" value="1"/>
</dbReference>
<dbReference type="InterPro" id="IPR046851">
    <property type="entry name" value="NBCH_WD40"/>
</dbReference>
<dbReference type="SUPFAM" id="SSF50978">
    <property type="entry name" value="WD40 repeat-like"/>
    <property type="match status" value="1"/>
</dbReference>
<feature type="compositionally biased region" description="Basic and acidic residues" evidence="8">
    <location>
        <begin position="16"/>
        <end position="26"/>
    </location>
</feature>
<dbReference type="SUPFAM" id="SSF50729">
    <property type="entry name" value="PH domain-like"/>
    <property type="match status" value="1"/>
</dbReference>
<dbReference type="Pfam" id="PF20426">
    <property type="entry name" value="NBCH_WD40"/>
    <property type="match status" value="1"/>
</dbReference>
<evidence type="ECO:0000256" key="3">
    <source>
        <dbReference type="ARBA" id="ARBA00022574"/>
    </source>
</evidence>
<reference evidence="11" key="2">
    <citation type="submission" date="2016-06" db="EMBL/GenBank/DDBJ databases">
        <title>The genome of a short-lived fish provides insights into sex chromosome evolution and the genetic control of aging.</title>
        <authorList>
            <person name="Reichwald K."/>
            <person name="Felder M."/>
            <person name="Petzold A."/>
            <person name="Koch P."/>
            <person name="Groth M."/>
            <person name="Platzer M."/>
        </authorList>
    </citation>
    <scope>NUCLEOTIDE SEQUENCE</scope>
    <source>
        <tissue evidence="11">Brain</tissue>
    </source>
</reference>
<reference evidence="11" key="1">
    <citation type="submission" date="2016-05" db="EMBL/GenBank/DDBJ databases">
        <authorList>
            <person name="Lavstsen T."/>
            <person name="Jespersen J.S."/>
        </authorList>
    </citation>
    <scope>NUCLEOTIDE SEQUENCE</scope>
    <source>
        <tissue evidence="11">Brain</tissue>
    </source>
</reference>
<dbReference type="InterPro" id="IPR023362">
    <property type="entry name" value="PH-BEACH_dom"/>
</dbReference>
<evidence type="ECO:0000259" key="9">
    <source>
        <dbReference type="PROSITE" id="PS50197"/>
    </source>
</evidence>
<evidence type="ECO:0000313" key="11">
    <source>
        <dbReference type="EMBL" id="SBP52731.1"/>
    </source>
</evidence>
<dbReference type="InterPro" id="IPR050865">
    <property type="entry name" value="BEACH_Domain"/>
</dbReference>
<evidence type="ECO:0000256" key="7">
    <source>
        <dbReference type="PROSITE-ProRule" id="PRU00221"/>
    </source>
</evidence>
<dbReference type="PROSITE" id="PS51783">
    <property type="entry name" value="PH_BEACH"/>
    <property type="match status" value="1"/>
</dbReference>
<comment type="subcellular location">
    <subcellularLocation>
        <location evidence="1">Endoplasmic reticulum</location>
    </subcellularLocation>
</comment>
<dbReference type="Pfam" id="PF02138">
    <property type="entry name" value="Beach"/>
    <property type="match status" value="1"/>
</dbReference>
<dbReference type="InterPro" id="IPR011993">
    <property type="entry name" value="PH-like_dom_sf"/>
</dbReference>
<accession>A0A1A8AE21</accession>
<dbReference type="InterPro" id="IPR000409">
    <property type="entry name" value="BEACH_dom"/>
</dbReference>
<evidence type="ECO:0000256" key="1">
    <source>
        <dbReference type="ARBA" id="ARBA00004240"/>
    </source>
</evidence>
<feature type="domain" description="BEACH-type PH" evidence="10">
    <location>
        <begin position="24"/>
        <end position="124"/>
    </location>
</feature>
<dbReference type="FunFam" id="2.30.29.30:FF:000301">
    <property type="entry name" value="Neurobeachin-like protein 2"/>
    <property type="match status" value="1"/>
</dbReference>
<dbReference type="PANTHER" id="PTHR13743:SF111">
    <property type="entry name" value="NEUROBEACHIN-LIKE PROTEIN 2"/>
    <property type="match status" value="1"/>
</dbReference>
<proteinExistence type="inferred from homology"/>
<dbReference type="FunFam" id="2.130.10.10:FF:001375">
    <property type="entry name" value="Neurobeachin-like protein 2"/>
    <property type="match status" value="1"/>
</dbReference>
<feature type="compositionally biased region" description="Acidic residues" evidence="8">
    <location>
        <begin position="1"/>
        <end position="12"/>
    </location>
</feature>
<evidence type="ECO:0000256" key="4">
    <source>
        <dbReference type="ARBA" id="ARBA00022737"/>
    </source>
</evidence>
<sequence>MDDDHLEDEDLVFLDNKGEGEDESQKEKLVLSEDCELITIMAVVPGRMEVTTHHLYFYDGSSEKDETEEGIGYDFKRPLSQLREVHLRRYNLRRSALELFFIDQAHYFINFRKKVRNKVYSRILGLRPPNLFYFGSRSPQELLKASGLTQRWVYREISNFEYLMQLNTIAGRTYNDLSQYPVFPWVLCDYTSTILDLEDPSVFRDLSKPIGVVNPHHAQNVREKYESFEDPTGTIDKFHYGTHYSNAAGVMHYMIRMEPFTTLHIQLQSGRFDVADRQFHSIPAAWQARMESPADVKELIPEFFYFPEFLQNLNGFDLGRLQISQDLVTDVELPCWATSREDFIRKHRKALESEYVSSHLHQWIDLIFGCKQRGEEAVEALNVFYYCTYEGAVDLDAIANENERKALEGIISNFGQTPCQLLKEPHPPRMTAQNASRRQARLDTLPSNIFEHLSKIRKFMEVVSDGLPLVQAVVPKNQNHSIMQGTDTLVTVSSNGLIGTHSWLSYDKNITNYFTFTKDLTMTNPKTQRFLGGPFSPGVVIGAQVLVVSNDGRLLFSGGHWDCSLRVTQLGKGKLVGRICRHIDIVTCLALDLCGIYLISGSRDTSCIVWQVLQQEGFSCGLSPRPMQVLCGHDQEVTCVAINTELDMAVSGSKDGTVIVHTIRQGHFIRTLHASGDSCIPAKISGLQVGMEGHIVVQLSQEKCSNRKGNFSINVYSVNGCLLSCFTTEEQITALHLVSEYIILGTIHGSLHIQDLFSLDDLITPLALKVPVRCVSVTKELSHILVGLDDGKLIVVGAGKPEEVRSRQFSRRLWTSTRRITQVSSGETEYNPSARVGK</sequence>
<protein>
    <recommendedName>
        <fullName evidence="6">Neurobeachin-like protein 2</fullName>
    </recommendedName>
</protein>
<dbReference type="EMBL" id="HADY01014246">
    <property type="protein sequence ID" value="SBP52731.1"/>
    <property type="molecule type" value="Transcribed_RNA"/>
</dbReference>
<dbReference type="InterPro" id="IPR036322">
    <property type="entry name" value="WD40_repeat_dom_sf"/>
</dbReference>
<keyword evidence="4" id="KW-0677">Repeat</keyword>
<feature type="domain" description="BEACH" evidence="9">
    <location>
        <begin position="137"/>
        <end position="429"/>
    </location>
</feature>
<dbReference type="AlphaFoldDB" id="A0A1A8AE21"/>
<evidence type="ECO:0000256" key="6">
    <source>
        <dbReference type="ARBA" id="ARBA00068540"/>
    </source>
</evidence>
<dbReference type="GO" id="GO:0019901">
    <property type="term" value="F:protein kinase binding"/>
    <property type="evidence" value="ECO:0007669"/>
    <property type="project" value="TreeGrafter"/>
</dbReference>
<dbReference type="Pfam" id="PF14844">
    <property type="entry name" value="PH_BEACH"/>
    <property type="match status" value="1"/>
</dbReference>
<dbReference type="SUPFAM" id="SSF81837">
    <property type="entry name" value="BEACH domain"/>
    <property type="match status" value="1"/>
</dbReference>
<evidence type="ECO:0000259" key="10">
    <source>
        <dbReference type="PROSITE" id="PS51783"/>
    </source>
</evidence>
<feature type="repeat" description="WD" evidence="7">
    <location>
        <begin position="630"/>
        <end position="671"/>
    </location>
</feature>
<keyword evidence="5" id="KW-0256">Endoplasmic reticulum</keyword>
<evidence type="ECO:0000256" key="5">
    <source>
        <dbReference type="ARBA" id="ARBA00022824"/>
    </source>
</evidence>
<dbReference type="InterPro" id="IPR001680">
    <property type="entry name" value="WD40_rpt"/>
</dbReference>
<dbReference type="PROSITE" id="PS50197">
    <property type="entry name" value="BEACH"/>
    <property type="match status" value="1"/>
</dbReference>
<dbReference type="PANTHER" id="PTHR13743">
    <property type="entry name" value="BEIGE/BEACH-RELATED"/>
    <property type="match status" value="1"/>
</dbReference>
<dbReference type="GO" id="GO:0008104">
    <property type="term" value="P:intracellular protein localization"/>
    <property type="evidence" value="ECO:0007669"/>
    <property type="project" value="TreeGrafter"/>
</dbReference>
<dbReference type="FunFam" id="1.10.1540.10:FF:000001">
    <property type="entry name" value="neurobeachin isoform X1"/>
    <property type="match status" value="1"/>
</dbReference>
<dbReference type="SMART" id="SM01026">
    <property type="entry name" value="Beach"/>
    <property type="match status" value="1"/>
</dbReference>
<comment type="similarity">
    <text evidence="2">Belongs to the WD repeat neurobeachin family.</text>
</comment>
<dbReference type="Gene3D" id="2.130.10.10">
    <property type="entry name" value="YVTN repeat-like/Quinoprotein amine dehydrogenase"/>
    <property type="match status" value="1"/>
</dbReference>
<gene>
    <name evidence="11" type="primary">NBEAL2</name>
</gene>